<organism evidence="3 4">
    <name type="scientific">Pelomonas margarita</name>
    <dbReference type="NCBI Taxonomy" id="3299031"/>
    <lineage>
        <taxon>Bacteria</taxon>
        <taxon>Pseudomonadati</taxon>
        <taxon>Pseudomonadota</taxon>
        <taxon>Betaproteobacteria</taxon>
        <taxon>Burkholderiales</taxon>
        <taxon>Sphaerotilaceae</taxon>
        <taxon>Roseateles</taxon>
    </lineage>
</organism>
<proteinExistence type="predicted"/>
<gene>
    <name evidence="3" type="ORF">ACG0Z3_03670</name>
</gene>
<reference evidence="3 4" key="1">
    <citation type="submission" date="2024-08" db="EMBL/GenBank/DDBJ databases">
        <authorList>
            <person name="Lu H."/>
        </authorList>
    </citation>
    <scope>NUCLEOTIDE SEQUENCE [LARGE SCALE GENOMIC DNA]</scope>
    <source>
        <strain evidence="3 4">LKC17W</strain>
    </source>
</reference>
<dbReference type="RefSeq" id="WP_394395424.1">
    <property type="nucleotide sequence ID" value="NZ_JBIGHW010000002.1"/>
</dbReference>
<evidence type="ECO:0000313" key="4">
    <source>
        <dbReference type="Proteomes" id="UP001606301"/>
    </source>
</evidence>
<feature type="domain" description="Transposase IS116/IS110/IS902 C-terminal" evidence="2">
    <location>
        <begin position="219"/>
        <end position="298"/>
    </location>
</feature>
<dbReference type="Pfam" id="PF02371">
    <property type="entry name" value="Transposase_20"/>
    <property type="match status" value="1"/>
</dbReference>
<comment type="caution">
    <text evidence="3">The sequence shown here is derived from an EMBL/GenBank/DDBJ whole genome shotgun (WGS) entry which is preliminary data.</text>
</comment>
<evidence type="ECO:0000259" key="1">
    <source>
        <dbReference type="Pfam" id="PF01548"/>
    </source>
</evidence>
<feature type="domain" description="Transposase IS110-like N-terminal" evidence="1">
    <location>
        <begin position="7"/>
        <end position="151"/>
    </location>
</feature>
<dbReference type="InterPro" id="IPR047650">
    <property type="entry name" value="Transpos_IS110"/>
</dbReference>
<keyword evidence="4" id="KW-1185">Reference proteome</keyword>
<sequence length="360" mass="38836">MNEITRVGVDLAKRVIQVHAVNATGRVVAAKALPADKFAAWCVQLPAGCLVAMEACGGAHHWACKLRSYGLDARLIAGHFVTPYRMAGKGGKNDAADAAAICEAAGRPHMRFVPVKTPAQQALLAIHRLREGYKEDRTACINRIRGLLTEFGIVFAQSPDALRLGLADVLEDASNELPGIARLAIQEARLHWIELECHIASCDERITAHVRSDQQAKVAAQLSGIGPVTASALIATVGDFKQFKSGAQFGSWLGLVPRQNSSGGKTQLGRITKRGDDYLRTLLIQGAKSAVMTAHKRSDKISQWLVQLLARVGWQKAVVALANKNARIVWALLAKGREFDPNYVSVKPGEVLPMPPVMPA</sequence>
<evidence type="ECO:0000313" key="3">
    <source>
        <dbReference type="EMBL" id="MFG6439772.1"/>
    </source>
</evidence>
<protein>
    <submittedName>
        <fullName evidence="3">IS110 family transposase</fullName>
    </submittedName>
</protein>
<dbReference type="NCBIfam" id="NF033542">
    <property type="entry name" value="transpos_IS110"/>
    <property type="match status" value="1"/>
</dbReference>
<accession>A0ABW7FFP9</accession>
<dbReference type="EMBL" id="JBIGHW010000002">
    <property type="protein sequence ID" value="MFG6439772.1"/>
    <property type="molecule type" value="Genomic_DNA"/>
</dbReference>
<dbReference type="InterPro" id="IPR002525">
    <property type="entry name" value="Transp_IS110-like_N"/>
</dbReference>
<dbReference type="PANTHER" id="PTHR33055:SF3">
    <property type="entry name" value="PUTATIVE TRANSPOSASE FOR IS117-RELATED"/>
    <property type="match status" value="1"/>
</dbReference>
<dbReference type="Pfam" id="PF01548">
    <property type="entry name" value="DEDD_Tnp_IS110"/>
    <property type="match status" value="1"/>
</dbReference>
<name>A0ABW7FFP9_9BURK</name>
<dbReference type="Proteomes" id="UP001606301">
    <property type="component" value="Unassembled WGS sequence"/>
</dbReference>
<evidence type="ECO:0000259" key="2">
    <source>
        <dbReference type="Pfam" id="PF02371"/>
    </source>
</evidence>
<dbReference type="InterPro" id="IPR003346">
    <property type="entry name" value="Transposase_20"/>
</dbReference>
<dbReference type="PANTHER" id="PTHR33055">
    <property type="entry name" value="TRANSPOSASE FOR INSERTION SEQUENCE ELEMENT IS1111A"/>
    <property type="match status" value="1"/>
</dbReference>